<organism evidence="2 3">
    <name type="scientific">Rodentibacter mrazii</name>
    <dbReference type="NCBI Taxonomy" id="1908257"/>
    <lineage>
        <taxon>Bacteria</taxon>
        <taxon>Pseudomonadati</taxon>
        <taxon>Pseudomonadota</taxon>
        <taxon>Gammaproteobacteria</taxon>
        <taxon>Pasteurellales</taxon>
        <taxon>Pasteurellaceae</taxon>
        <taxon>Rodentibacter</taxon>
    </lineage>
</organism>
<comment type="caution">
    <text evidence="2">The sequence shown here is derived from an EMBL/GenBank/DDBJ whole genome shotgun (WGS) entry which is preliminary data.</text>
</comment>
<sequence length="324" mass="35991">MDASLNIAIAAEFELCEKIAEALEESKLTIGSISIVEISPFDEEQGVRFNNKSVVQRSAQEMDWSEINYLFFSGDVEQLASIAIAAESGCVIIDMKGVCAALSDVPVVVPTINEGDLVELRQRNIVSLPDPQVSQLALAISPVLQTTNITQIFATSLLPASYQNGETVSKLAGQTARLLNGIPLDDDEKRLAFDVYSQKTTALSEQFQKIFPQCNSVLFHAVQVPVFYGMAQKVTVLWDYETDFQPQDNELLQYHGTSITPVINGERESGERQVKLHINLLSAVENGMEFWTVADDQRFNLAYLAVKLLEAIYHQGYNFKEQLC</sequence>
<dbReference type="PANTHER" id="PTHR46278:SF2">
    <property type="entry name" value="ASPARTATE-SEMIALDEHYDE DEHYDROGENASE"/>
    <property type="match status" value="1"/>
</dbReference>
<dbReference type="CDD" id="cd17894">
    <property type="entry name" value="ASADH_USG1_N"/>
    <property type="match status" value="1"/>
</dbReference>
<dbReference type="EMBL" id="MLHG01000006">
    <property type="protein sequence ID" value="OOF41631.1"/>
    <property type="molecule type" value="Genomic_DNA"/>
</dbReference>
<dbReference type="AlphaFoldDB" id="A0A1V3IK93"/>
<dbReference type="Gene3D" id="3.30.360.10">
    <property type="entry name" value="Dihydrodipicolinate Reductase, domain 2"/>
    <property type="match status" value="1"/>
</dbReference>
<dbReference type="Gene3D" id="3.40.50.720">
    <property type="entry name" value="NAD(P)-binding Rossmann-like Domain"/>
    <property type="match status" value="1"/>
</dbReference>
<name>A0A1V3IK93_9PAST</name>
<dbReference type="PIRSF" id="PIRSF000148">
    <property type="entry name" value="ASA_dh"/>
    <property type="match status" value="1"/>
</dbReference>
<keyword evidence="3" id="KW-1185">Reference proteome</keyword>
<dbReference type="PANTHER" id="PTHR46278">
    <property type="entry name" value="DEHYDROGENASE, PUTATIVE-RELATED"/>
    <property type="match status" value="1"/>
</dbReference>
<dbReference type="STRING" id="1908257.BKK47_00615"/>
<gene>
    <name evidence="2" type="ORF">BKK47_00615</name>
</gene>
<comment type="similarity">
    <text evidence="1">Belongs to the aspartate-semialdehyde dehydrogenase family.</text>
</comment>
<dbReference type="SUPFAM" id="SSF51735">
    <property type="entry name" value="NAD(P)-binding Rossmann-fold domains"/>
    <property type="match status" value="1"/>
</dbReference>
<evidence type="ECO:0000256" key="1">
    <source>
        <dbReference type="ARBA" id="ARBA00010584"/>
    </source>
</evidence>
<evidence type="ECO:0000313" key="3">
    <source>
        <dbReference type="Proteomes" id="UP000189426"/>
    </source>
</evidence>
<accession>A0A1V3IK93</accession>
<protein>
    <submittedName>
        <fullName evidence="2">Aspartate-semialdehyde dehydrogenase</fullName>
    </submittedName>
</protein>
<dbReference type="SUPFAM" id="SSF55347">
    <property type="entry name" value="Glyceraldehyde-3-phosphate dehydrogenase-like, C-terminal domain"/>
    <property type="match status" value="1"/>
</dbReference>
<dbReference type="InterPro" id="IPR036291">
    <property type="entry name" value="NAD(P)-bd_dom_sf"/>
</dbReference>
<dbReference type="RefSeq" id="WP_077493018.1">
    <property type="nucleotide sequence ID" value="NZ_MLHG01000006.1"/>
</dbReference>
<reference evidence="2 3" key="1">
    <citation type="submission" date="2016-10" db="EMBL/GenBank/DDBJ databases">
        <title>Rodentibacter gen. nov. and new species.</title>
        <authorList>
            <person name="Christensen H."/>
        </authorList>
    </citation>
    <scope>NUCLEOTIDE SEQUENCE [LARGE SCALE GENOMIC DNA]</scope>
    <source>
        <strain evidence="2 3">Ppn418</strain>
    </source>
</reference>
<dbReference type="NCBIfam" id="NF005368">
    <property type="entry name" value="PRK06901.1"/>
    <property type="match status" value="1"/>
</dbReference>
<evidence type="ECO:0000313" key="2">
    <source>
        <dbReference type="EMBL" id="OOF41631.1"/>
    </source>
</evidence>
<dbReference type="Proteomes" id="UP000189426">
    <property type="component" value="Unassembled WGS sequence"/>
</dbReference>
<proteinExistence type="inferred from homology"/>